<dbReference type="PANTHER" id="PTHR21180">
    <property type="entry name" value="ENDONUCLEASE/EXONUCLEASE/PHOSPHATASE FAMILY DOMAIN-CONTAINING PROTEIN 1"/>
    <property type="match status" value="1"/>
</dbReference>
<keyword evidence="3" id="KW-1185">Reference proteome</keyword>
<evidence type="ECO:0000313" key="3">
    <source>
        <dbReference type="Proteomes" id="UP000438196"/>
    </source>
</evidence>
<dbReference type="Proteomes" id="UP000438196">
    <property type="component" value="Unassembled WGS sequence"/>
</dbReference>
<proteinExistence type="predicted"/>
<dbReference type="GO" id="GO:0015628">
    <property type="term" value="P:protein secretion by the type II secretion system"/>
    <property type="evidence" value="ECO:0007669"/>
    <property type="project" value="TreeGrafter"/>
</dbReference>
<accession>A0A6I3W604</accession>
<dbReference type="Gene3D" id="1.10.150.280">
    <property type="entry name" value="AF1531-like domain"/>
    <property type="match status" value="1"/>
</dbReference>
<evidence type="ECO:0000313" key="2">
    <source>
        <dbReference type="EMBL" id="MUF06070.1"/>
    </source>
</evidence>
<dbReference type="AlphaFoldDB" id="A0A6I3W604"/>
<dbReference type="Pfam" id="PF12836">
    <property type="entry name" value="HHH_3"/>
    <property type="match status" value="1"/>
</dbReference>
<dbReference type="EMBL" id="WNNK01000014">
    <property type="protein sequence ID" value="MUF06070.1"/>
    <property type="molecule type" value="Genomic_DNA"/>
</dbReference>
<dbReference type="InterPro" id="IPR004509">
    <property type="entry name" value="Competence_ComEA_HhH"/>
</dbReference>
<sequence length="110" mass="11591">MHNTIFSSLFFAFLVGSSAMVGAAPAVTPPVPATVVVPVFSNEQVGNVNLNTADVETLKRDLSGVGAAKAMAIVNYRDNHGPFASVDELLQVNGIGKSLLEKNRNKLSVH</sequence>
<feature type="chain" id="PRO_5026314995" evidence="1">
    <location>
        <begin position="24"/>
        <end position="110"/>
    </location>
</feature>
<comment type="caution">
    <text evidence="2">The sequence shown here is derived from an EMBL/GenBank/DDBJ whole genome shotgun (WGS) entry which is preliminary data.</text>
</comment>
<dbReference type="NCBIfam" id="TIGR00426">
    <property type="entry name" value="competence protein ComEA helix-hairpin-helix repeat region"/>
    <property type="match status" value="1"/>
</dbReference>
<gene>
    <name evidence="2" type="ORF">GNF76_17090</name>
</gene>
<dbReference type="InterPro" id="IPR010994">
    <property type="entry name" value="RuvA_2-like"/>
</dbReference>
<dbReference type="InterPro" id="IPR051675">
    <property type="entry name" value="Endo/Exo/Phosphatase_dom_1"/>
</dbReference>
<reference evidence="2 3" key="1">
    <citation type="submission" date="2019-11" db="EMBL/GenBank/DDBJ databases">
        <title>Pseudomonas karstica sp. nov. and Pseudomonas spelaei sp. nov. from karst caves.</title>
        <authorList>
            <person name="Zeman M."/>
        </authorList>
    </citation>
    <scope>NUCLEOTIDE SEQUENCE [LARGE SCALE GENOMIC DNA]</scope>
    <source>
        <strain evidence="2 3">CCM 7893</strain>
    </source>
</reference>
<dbReference type="OrthoDB" id="7510573at2"/>
<organism evidence="2 3">
    <name type="scientific">Pseudomonas spelaei</name>
    <dbReference type="NCBI Taxonomy" id="1055469"/>
    <lineage>
        <taxon>Bacteria</taxon>
        <taxon>Pseudomonadati</taxon>
        <taxon>Pseudomonadota</taxon>
        <taxon>Gammaproteobacteria</taxon>
        <taxon>Pseudomonadales</taxon>
        <taxon>Pseudomonadaceae</taxon>
        <taxon>Pseudomonas</taxon>
    </lineage>
</organism>
<name>A0A6I3W604_9PSED</name>
<dbReference type="RefSeq" id="WP_155584307.1">
    <property type="nucleotide sequence ID" value="NZ_JBHSTH010000012.1"/>
</dbReference>
<protein>
    <submittedName>
        <fullName evidence="2">Competence protein ComEA</fullName>
    </submittedName>
</protein>
<dbReference type="SUPFAM" id="SSF47781">
    <property type="entry name" value="RuvA domain 2-like"/>
    <property type="match status" value="1"/>
</dbReference>
<dbReference type="GO" id="GO:0015627">
    <property type="term" value="C:type II protein secretion system complex"/>
    <property type="evidence" value="ECO:0007669"/>
    <property type="project" value="TreeGrafter"/>
</dbReference>
<keyword evidence="1" id="KW-0732">Signal</keyword>
<dbReference type="PANTHER" id="PTHR21180:SF32">
    <property type="entry name" value="ENDONUCLEASE_EXONUCLEASE_PHOSPHATASE FAMILY DOMAIN-CONTAINING PROTEIN 1"/>
    <property type="match status" value="1"/>
</dbReference>
<feature type="signal peptide" evidence="1">
    <location>
        <begin position="1"/>
        <end position="23"/>
    </location>
</feature>
<evidence type="ECO:0000256" key="1">
    <source>
        <dbReference type="SAM" id="SignalP"/>
    </source>
</evidence>